<keyword evidence="2" id="KW-1185">Reference proteome</keyword>
<dbReference type="AlphaFoldDB" id="A0A7W7F8S9"/>
<dbReference type="Gene3D" id="1.20.120.330">
    <property type="entry name" value="Nucleotidyltransferases domain 2"/>
    <property type="match status" value="1"/>
</dbReference>
<accession>A0A7W7F8S9</accession>
<dbReference type="RefSeq" id="WP_184072011.1">
    <property type="nucleotide sequence ID" value="NZ_JACHNZ010000075.1"/>
</dbReference>
<proteinExistence type="predicted"/>
<reference evidence="1 2" key="1">
    <citation type="submission" date="2020-08" db="EMBL/GenBank/DDBJ databases">
        <title>Genomic Encyclopedia of Type Strains, Phase IV (KMG-IV): sequencing the most valuable type-strain genomes for metagenomic binning, comparative biology and taxonomic classification.</title>
        <authorList>
            <person name="Goeker M."/>
        </authorList>
    </citation>
    <scope>NUCLEOTIDE SEQUENCE [LARGE SCALE GENOMIC DNA]</scope>
    <source>
        <strain evidence="1 2">DSM 17328</strain>
    </source>
</reference>
<dbReference type="EMBL" id="JACHNZ010000075">
    <property type="protein sequence ID" value="MBB4633952.1"/>
    <property type="molecule type" value="Genomic_DNA"/>
</dbReference>
<organism evidence="1 2">
    <name type="scientific">Sphingosinicella soli</name>
    <dbReference type="NCBI Taxonomy" id="333708"/>
    <lineage>
        <taxon>Bacteria</taxon>
        <taxon>Pseudomonadati</taxon>
        <taxon>Pseudomonadota</taxon>
        <taxon>Alphaproteobacteria</taxon>
        <taxon>Sphingomonadales</taxon>
        <taxon>Sphingosinicellaceae</taxon>
        <taxon>Sphingosinicella</taxon>
    </lineage>
</organism>
<evidence type="ECO:0000313" key="1">
    <source>
        <dbReference type="EMBL" id="MBB4633952.1"/>
    </source>
</evidence>
<protein>
    <submittedName>
        <fullName evidence="1">Uncharacterized protein</fullName>
    </submittedName>
</protein>
<dbReference type="Proteomes" id="UP000566324">
    <property type="component" value="Unassembled WGS sequence"/>
</dbReference>
<name>A0A7W7F8S9_9SPHN</name>
<sequence length="54" mass="6537">MNRLRSQTEALEPTLRDVWPGTNKFERRCYELLRAAYVKARYSWQYRITAEELG</sequence>
<gene>
    <name evidence="1" type="ORF">GGQ98_003610</name>
</gene>
<evidence type="ECO:0000313" key="2">
    <source>
        <dbReference type="Proteomes" id="UP000566324"/>
    </source>
</evidence>
<comment type="caution">
    <text evidence="1">The sequence shown here is derived from an EMBL/GenBank/DDBJ whole genome shotgun (WGS) entry which is preliminary data.</text>
</comment>